<keyword evidence="7" id="KW-0472">Membrane</keyword>
<keyword evidence="7" id="KW-1133">Transmembrane helix</keyword>
<keyword evidence="10" id="KW-1185">Reference proteome</keyword>
<comment type="cofactor">
    <cofactor evidence="6">
        <name>Zn(2+)</name>
        <dbReference type="ChEBI" id="CHEBI:29105"/>
    </cofactor>
    <text evidence="6">Binds 1 zinc ion per subunit.</text>
</comment>
<dbReference type="InterPro" id="IPR001915">
    <property type="entry name" value="Peptidase_M48"/>
</dbReference>
<reference evidence="10" key="1">
    <citation type="submission" date="2015-11" db="EMBL/GenBank/DDBJ databases">
        <authorList>
            <person name="Varghese N."/>
        </authorList>
    </citation>
    <scope>NUCLEOTIDE SEQUENCE [LARGE SCALE GENOMIC DNA]</scope>
    <source>
        <strain evidence="10">DSM 45899</strain>
    </source>
</reference>
<keyword evidence="2" id="KW-0479">Metal-binding</keyword>
<organism evidence="9 10">
    <name type="scientific">Parafrankia irregularis</name>
    <dbReference type="NCBI Taxonomy" id="795642"/>
    <lineage>
        <taxon>Bacteria</taxon>
        <taxon>Bacillati</taxon>
        <taxon>Actinomycetota</taxon>
        <taxon>Actinomycetes</taxon>
        <taxon>Frankiales</taxon>
        <taxon>Frankiaceae</taxon>
        <taxon>Parafrankia</taxon>
    </lineage>
</organism>
<keyword evidence="7" id="KW-0812">Transmembrane</keyword>
<dbReference type="AlphaFoldDB" id="A0A0S4QGP9"/>
<proteinExistence type="inferred from homology"/>
<keyword evidence="3 6" id="KW-0378">Hydrolase</keyword>
<dbReference type="Proteomes" id="UP000198802">
    <property type="component" value="Unassembled WGS sequence"/>
</dbReference>
<evidence type="ECO:0000256" key="2">
    <source>
        <dbReference type="ARBA" id="ARBA00022723"/>
    </source>
</evidence>
<accession>A0A0S4QGP9</accession>
<evidence type="ECO:0000256" key="1">
    <source>
        <dbReference type="ARBA" id="ARBA00022670"/>
    </source>
</evidence>
<feature type="transmembrane region" description="Helical" evidence="7">
    <location>
        <begin position="36"/>
        <end position="56"/>
    </location>
</feature>
<feature type="transmembrane region" description="Helical" evidence="7">
    <location>
        <begin position="6"/>
        <end position="24"/>
    </location>
</feature>
<dbReference type="PANTHER" id="PTHR34978:SF3">
    <property type="entry name" value="SLR0241 PROTEIN"/>
    <property type="match status" value="1"/>
</dbReference>
<gene>
    <name evidence="9" type="ORF">Ga0074812_103117</name>
</gene>
<dbReference type="GO" id="GO:0004222">
    <property type="term" value="F:metalloendopeptidase activity"/>
    <property type="evidence" value="ECO:0007669"/>
    <property type="project" value="InterPro"/>
</dbReference>
<keyword evidence="1 6" id="KW-0645">Protease</keyword>
<evidence type="ECO:0000313" key="9">
    <source>
        <dbReference type="EMBL" id="CUU54627.1"/>
    </source>
</evidence>
<feature type="transmembrane region" description="Helical" evidence="7">
    <location>
        <begin position="85"/>
        <end position="103"/>
    </location>
</feature>
<dbReference type="Gene3D" id="3.30.2010.10">
    <property type="entry name" value="Metalloproteases ('zincins'), catalytic domain"/>
    <property type="match status" value="1"/>
</dbReference>
<evidence type="ECO:0000313" key="10">
    <source>
        <dbReference type="Proteomes" id="UP000198802"/>
    </source>
</evidence>
<dbReference type="EMBL" id="FAOZ01000003">
    <property type="protein sequence ID" value="CUU54627.1"/>
    <property type="molecule type" value="Genomic_DNA"/>
</dbReference>
<feature type="domain" description="Peptidase M48" evidence="8">
    <location>
        <begin position="117"/>
        <end position="188"/>
    </location>
</feature>
<evidence type="ECO:0000256" key="5">
    <source>
        <dbReference type="ARBA" id="ARBA00023049"/>
    </source>
</evidence>
<dbReference type="PANTHER" id="PTHR34978">
    <property type="entry name" value="POSSIBLE SENSOR-TRANSDUCER PROTEIN BLAR"/>
    <property type="match status" value="1"/>
</dbReference>
<keyword evidence="5 6" id="KW-0482">Metalloprotease</keyword>
<evidence type="ECO:0000256" key="7">
    <source>
        <dbReference type="SAM" id="Phobius"/>
    </source>
</evidence>
<keyword evidence="4 6" id="KW-0862">Zinc</keyword>
<evidence type="ECO:0000256" key="3">
    <source>
        <dbReference type="ARBA" id="ARBA00022801"/>
    </source>
</evidence>
<evidence type="ECO:0000256" key="4">
    <source>
        <dbReference type="ARBA" id="ARBA00022833"/>
    </source>
</evidence>
<sequence length="313" mass="33609">MFDHFAFSVVIAPLLVLVGTWVIAERMRPEPAARAFAWSALVVSFASAVNLLAFTLKALAELHWVAGVGSWSAAIVRADTAHVPWVTGLAAVWTAVGLAAVVVGRSRYQSSLRAAWAAVDGLPGDGEVTIIADDRVEAFAVPARPGRTGRVVVTSGMRRAVDDRQLHAVVAHERAHLAGGHHRLTWMVRLAALGQPLLWPMVAKVEYLVERAADEAAARDVGDRDDVARALGRAAVAVLDAEEDRAGQRRRHQGLLAMGYPPSVVPRRMAALAAPAAHRRWLLALPLGIAAGTVVWTFECAYDLHELLVHAGM</sequence>
<dbReference type="Pfam" id="PF01435">
    <property type="entry name" value="Peptidase_M48"/>
    <property type="match status" value="1"/>
</dbReference>
<dbReference type="GO" id="GO:0006508">
    <property type="term" value="P:proteolysis"/>
    <property type="evidence" value="ECO:0007669"/>
    <property type="project" value="UniProtKB-KW"/>
</dbReference>
<feature type="transmembrane region" description="Helical" evidence="7">
    <location>
        <begin position="281"/>
        <end position="298"/>
    </location>
</feature>
<evidence type="ECO:0000256" key="6">
    <source>
        <dbReference type="RuleBase" id="RU003983"/>
    </source>
</evidence>
<protein>
    <submittedName>
        <fullName evidence="9">Peptidase family M48</fullName>
    </submittedName>
</protein>
<comment type="similarity">
    <text evidence="6">Belongs to the peptidase M48 family.</text>
</comment>
<name>A0A0S4QGP9_9ACTN</name>
<dbReference type="GO" id="GO:0046872">
    <property type="term" value="F:metal ion binding"/>
    <property type="evidence" value="ECO:0007669"/>
    <property type="project" value="UniProtKB-KW"/>
</dbReference>
<evidence type="ECO:0000259" key="8">
    <source>
        <dbReference type="Pfam" id="PF01435"/>
    </source>
</evidence>
<dbReference type="InterPro" id="IPR052173">
    <property type="entry name" value="Beta-lactam_resp_regulator"/>
</dbReference>